<dbReference type="Proteomes" id="UP000266152">
    <property type="component" value="Unassembled WGS sequence"/>
</dbReference>
<keyword evidence="2" id="KW-1185">Reference proteome</keyword>
<gene>
    <name evidence="1" type="ORF">FSPOR_10392</name>
</gene>
<protein>
    <submittedName>
        <fullName evidence="1">Serine proteinase</fullName>
    </submittedName>
</protein>
<dbReference type="SUPFAM" id="SSF89372">
    <property type="entry name" value="Fucose-specific lectin"/>
    <property type="match status" value="1"/>
</dbReference>
<evidence type="ECO:0000313" key="1">
    <source>
        <dbReference type="EMBL" id="RGP60891.1"/>
    </source>
</evidence>
<dbReference type="Gene3D" id="2.120.10.70">
    <property type="entry name" value="Fucose-specific lectin"/>
    <property type="match status" value="1"/>
</dbReference>
<reference evidence="1 2" key="1">
    <citation type="journal article" date="2018" name="PLoS Pathog.">
        <title>Evolution of structural diversity of trichothecenes, a family of toxins produced by plant pathogenic and entomopathogenic fungi.</title>
        <authorList>
            <person name="Proctor R.H."/>
            <person name="McCormick S.P."/>
            <person name="Kim H.S."/>
            <person name="Cardoza R.E."/>
            <person name="Stanley A.M."/>
            <person name="Lindo L."/>
            <person name="Kelly A."/>
            <person name="Brown D.W."/>
            <person name="Lee T."/>
            <person name="Vaughan M.M."/>
            <person name="Alexander N.J."/>
            <person name="Busman M."/>
            <person name="Gutierrez S."/>
        </authorList>
    </citation>
    <scope>NUCLEOTIDE SEQUENCE [LARGE SCALE GENOMIC DNA]</scope>
    <source>
        <strain evidence="1 2">NRRL 3299</strain>
    </source>
</reference>
<comment type="caution">
    <text evidence="1">The sequence shown here is derived from an EMBL/GenBank/DDBJ whole genome shotgun (WGS) entry which is preliminary data.</text>
</comment>
<name>A0A395RLB0_FUSSP</name>
<dbReference type="AlphaFoldDB" id="A0A395RLB0"/>
<proteinExistence type="predicted"/>
<sequence>MVAFAATYDKDGNEKTKIHVFYGQQNKNLGLLFRNESGKAPIGASQFASGDDACDGNILNPSFLAVTKFNNQDFVFGVTEKRSASINQTAVDPNDCKCPPGAKPVDLSIVSPVYAVVSPSVYSDNYKITACSDSEDNWIYYLKKKGEKLNLYEATIGNASDNEYPTLTNPIKNSALAAWYGPVDALRHIVYQSDDNSLYEFTTNPNTQLQAAMGAKPNTSFAVAVTDDGIFLYYINSNNMISRVSKPLNKGAQFDNCHTVDSCTNQAGQDSQLTVTAVEKSIHIFYEAVGQSKRNVVSHFVDTPPKPSQVITLSLLLADNDSEEKEENRMTIITVFTTIS</sequence>
<evidence type="ECO:0000313" key="2">
    <source>
        <dbReference type="Proteomes" id="UP000266152"/>
    </source>
</evidence>
<accession>A0A395RLB0</accession>
<dbReference type="EMBL" id="PXOF01000178">
    <property type="protein sequence ID" value="RGP60891.1"/>
    <property type="molecule type" value="Genomic_DNA"/>
</dbReference>
<organism evidence="1 2">
    <name type="scientific">Fusarium sporotrichioides</name>
    <dbReference type="NCBI Taxonomy" id="5514"/>
    <lineage>
        <taxon>Eukaryota</taxon>
        <taxon>Fungi</taxon>
        <taxon>Dikarya</taxon>
        <taxon>Ascomycota</taxon>
        <taxon>Pezizomycotina</taxon>
        <taxon>Sordariomycetes</taxon>
        <taxon>Hypocreomycetidae</taxon>
        <taxon>Hypocreales</taxon>
        <taxon>Nectriaceae</taxon>
        <taxon>Fusarium</taxon>
    </lineage>
</organism>